<dbReference type="PANTHER" id="PTHR42828:SF3">
    <property type="entry name" value="THREONYLCARBAMOYL-AMP SYNTHASE"/>
    <property type="match status" value="1"/>
</dbReference>
<dbReference type="NCBIfam" id="TIGR00057">
    <property type="entry name" value="L-threonylcarbamoyladenylate synthase"/>
    <property type="match status" value="1"/>
</dbReference>
<dbReference type="EC" id="2.7.7.87" evidence="2"/>
<reference evidence="2 3" key="1">
    <citation type="submission" date="2023-03" db="EMBL/GenBank/DDBJ databases">
        <title>Complete genome of Arcanobacterium canis strain DSM 25104 isolated in 2010 from a canine otitis externa in Germany.</title>
        <authorList>
            <person name="Borowiak M."/>
            <person name="Kreitlow A."/>
            <person name="Malorny B."/>
            <person name="Laemmler C."/>
            <person name="Prenger-Berninghoff E."/>
            <person name="Ploetz M."/>
            <person name="Abdulmawjood A."/>
        </authorList>
    </citation>
    <scope>NUCLEOTIDE SEQUENCE [LARGE SCALE GENOMIC DNA]</scope>
    <source>
        <strain evidence="2 3">DSM 25104</strain>
    </source>
</reference>
<evidence type="ECO:0000259" key="1">
    <source>
        <dbReference type="PROSITE" id="PS51163"/>
    </source>
</evidence>
<sequence>MSRLVEIHPDNPQERLVSKVVDRLRGSGVIAMPTDSGYALVCTMGNKEGLERIRQIRGVGENHHFTLLCHDFAQLGNLVIVDNRFFRLVKSLTPGPYTFIFKGTKEVPKISLNSKKSTVGARIPRHHITQTILAGMGEALISSTLILPGSDELLTEGWRVQDELGDRVDLVIDGDIDEPRPTSVIDLSSGQATILREGAGDLSMFIRE</sequence>
<gene>
    <name evidence="2" type="ORF">P7079_05005</name>
</gene>
<dbReference type="RefSeq" id="WP_278012195.1">
    <property type="nucleotide sequence ID" value="NZ_CP121208.1"/>
</dbReference>
<name>A0ABY8G247_9ACTO</name>
<dbReference type="Pfam" id="PF01300">
    <property type="entry name" value="Sua5_yciO_yrdC"/>
    <property type="match status" value="1"/>
</dbReference>
<dbReference type="Gene3D" id="3.90.870.10">
    <property type="entry name" value="DHBP synthase"/>
    <property type="match status" value="1"/>
</dbReference>
<keyword evidence="3" id="KW-1185">Reference proteome</keyword>
<protein>
    <submittedName>
        <fullName evidence="2">L-threonylcarbamoyladenylate synthase</fullName>
        <ecNumber evidence="2">2.7.7.87</ecNumber>
    </submittedName>
</protein>
<dbReference type="SUPFAM" id="SSF55821">
    <property type="entry name" value="YrdC/RibB"/>
    <property type="match status" value="1"/>
</dbReference>
<dbReference type="InterPro" id="IPR006070">
    <property type="entry name" value="Sua5-like_dom"/>
</dbReference>
<dbReference type="InterPro" id="IPR052532">
    <property type="entry name" value="SUA5_domain"/>
</dbReference>
<dbReference type="PANTHER" id="PTHR42828">
    <property type="entry name" value="DHBP SYNTHASE RIBB-LIKE ALPHA/BETA DOMAIN-CONTAINING PROTEIN"/>
    <property type="match status" value="1"/>
</dbReference>
<dbReference type="Proteomes" id="UP001215216">
    <property type="component" value="Chromosome"/>
</dbReference>
<dbReference type="EMBL" id="CP121208">
    <property type="protein sequence ID" value="WFM82769.1"/>
    <property type="molecule type" value="Genomic_DNA"/>
</dbReference>
<dbReference type="GO" id="GO:0061710">
    <property type="term" value="F:L-threonylcarbamoyladenylate synthase"/>
    <property type="evidence" value="ECO:0007669"/>
    <property type="project" value="UniProtKB-EC"/>
</dbReference>
<feature type="domain" description="YrdC-like" evidence="1">
    <location>
        <begin position="14"/>
        <end position="200"/>
    </location>
</feature>
<proteinExistence type="predicted"/>
<evidence type="ECO:0000313" key="2">
    <source>
        <dbReference type="EMBL" id="WFM82769.1"/>
    </source>
</evidence>
<organism evidence="2 3">
    <name type="scientific">Arcanobacterium canis</name>
    <dbReference type="NCBI Taxonomy" id="999183"/>
    <lineage>
        <taxon>Bacteria</taxon>
        <taxon>Bacillati</taxon>
        <taxon>Actinomycetota</taxon>
        <taxon>Actinomycetes</taxon>
        <taxon>Actinomycetales</taxon>
        <taxon>Actinomycetaceae</taxon>
        <taxon>Arcanobacterium</taxon>
    </lineage>
</organism>
<keyword evidence="2" id="KW-0548">Nucleotidyltransferase</keyword>
<keyword evidence="2" id="KW-0808">Transferase</keyword>
<dbReference type="InterPro" id="IPR017945">
    <property type="entry name" value="DHBP_synth_RibB-like_a/b_dom"/>
</dbReference>
<accession>A0ABY8G247</accession>
<dbReference type="PROSITE" id="PS51163">
    <property type="entry name" value="YRDC"/>
    <property type="match status" value="1"/>
</dbReference>
<evidence type="ECO:0000313" key="3">
    <source>
        <dbReference type="Proteomes" id="UP001215216"/>
    </source>
</evidence>